<gene>
    <name evidence="1" type="ORF">GRAN_2442</name>
</gene>
<sequence length="60" mass="6729">MGWNRCIKNCGRHGVLFDYLSVILRPSGSPRCELLPELTRESQGKRARRTRPVCGPTCGV</sequence>
<protein>
    <submittedName>
        <fullName evidence="1">Uncharacterized protein</fullName>
    </submittedName>
</protein>
<dbReference type="Proteomes" id="UP000289437">
    <property type="component" value="Unassembled WGS sequence"/>
</dbReference>
<comment type="caution">
    <text evidence="1">The sequence shown here is derived from an EMBL/GenBank/DDBJ whole genome shotgun (WGS) entry which is preliminary data.</text>
</comment>
<proteinExistence type="predicted"/>
<dbReference type="AlphaFoldDB" id="A0A4Q0SWU7"/>
<evidence type="ECO:0000313" key="1">
    <source>
        <dbReference type="EMBL" id="RXH55585.1"/>
    </source>
</evidence>
<accession>A0A4Q0SWU7</accession>
<name>A0A4Q0SWU7_9BACT</name>
<keyword evidence="2" id="KW-1185">Reference proteome</keyword>
<evidence type="ECO:0000313" key="2">
    <source>
        <dbReference type="Proteomes" id="UP000289437"/>
    </source>
</evidence>
<organism evidence="1 2">
    <name type="scientific">Granulicella sibirica</name>
    <dbReference type="NCBI Taxonomy" id="2479048"/>
    <lineage>
        <taxon>Bacteria</taxon>
        <taxon>Pseudomonadati</taxon>
        <taxon>Acidobacteriota</taxon>
        <taxon>Terriglobia</taxon>
        <taxon>Terriglobales</taxon>
        <taxon>Acidobacteriaceae</taxon>
        <taxon>Granulicella</taxon>
    </lineage>
</organism>
<reference evidence="1 2" key="1">
    <citation type="submission" date="2018-11" db="EMBL/GenBank/DDBJ databases">
        <authorList>
            <person name="Mardanov A.V."/>
            <person name="Ravin N.V."/>
            <person name="Dedysh S.N."/>
        </authorList>
    </citation>
    <scope>NUCLEOTIDE SEQUENCE [LARGE SCALE GENOMIC DNA]</scope>
    <source>
        <strain evidence="1 2">AF10</strain>
    </source>
</reference>
<dbReference type="EMBL" id="RDSM01000002">
    <property type="protein sequence ID" value="RXH55585.1"/>
    <property type="molecule type" value="Genomic_DNA"/>
</dbReference>
<reference evidence="2" key="2">
    <citation type="submission" date="2019-02" db="EMBL/GenBank/DDBJ databases">
        <title>Granulicella sibirica sp. nov., a psychrotolerant acidobacterium isolated from an organic soil layer in forested tundra, West Siberia.</title>
        <authorList>
            <person name="Oshkin I.Y."/>
            <person name="Kulichevskaya I.S."/>
            <person name="Rijpstra W.I.C."/>
            <person name="Sinninghe Damste J.S."/>
            <person name="Rakitin A.L."/>
            <person name="Ravin N.V."/>
            <person name="Dedysh S.N."/>
        </authorList>
    </citation>
    <scope>NUCLEOTIDE SEQUENCE [LARGE SCALE GENOMIC DNA]</scope>
    <source>
        <strain evidence="2">AF10</strain>
    </source>
</reference>